<dbReference type="EMBL" id="LBXO01000002">
    <property type="protein sequence ID" value="KKR33864.1"/>
    <property type="molecule type" value="Genomic_DNA"/>
</dbReference>
<evidence type="ECO:0000313" key="3">
    <source>
        <dbReference type="Proteomes" id="UP000034137"/>
    </source>
</evidence>
<feature type="domain" description="YgjP-like metallopeptidase" evidence="1">
    <location>
        <begin position="90"/>
        <end position="188"/>
    </location>
</feature>
<dbReference type="PANTHER" id="PTHR30399:SF1">
    <property type="entry name" value="UTP PYROPHOSPHATASE"/>
    <property type="match status" value="1"/>
</dbReference>
<dbReference type="Pfam" id="PF01863">
    <property type="entry name" value="YgjP-like"/>
    <property type="match status" value="1"/>
</dbReference>
<organism evidence="2 3">
    <name type="scientific">Candidatus Falkowbacteria bacterium GW2011_GWF2_39_8</name>
    <dbReference type="NCBI Taxonomy" id="1618642"/>
    <lineage>
        <taxon>Bacteria</taxon>
        <taxon>Candidatus Falkowiibacteriota</taxon>
    </lineage>
</organism>
<dbReference type="CDD" id="cd07344">
    <property type="entry name" value="M48_yhfN_like"/>
    <property type="match status" value="1"/>
</dbReference>
<dbReference type="AlphaFoldDB" id="A0A0G0Q0I9"/>
<reference evidence="2 3" key="1">
    <citation type="journal article" date="2015" name="Nature">
        <title>rRNA introns, odd ribosomes, and small enigmatic genomes across a large radiation of phyla.</title>
        <authorList>
            <person name="Brown C.T."/>
            <person name="Hug L.A."/>
            <person name="Thomas B.C."/>
            <person name="Sharon I."/>
            <person name="Castelle C.J."/>
            <person name="Singh A."/>
            <person name="Wilkins M.J."/>
            <person name="Williams K.H."/>
            <person name="Banfield J.F."/>
        </authorList>
    </citation>
    <scope>NUCLEOTIDE SEQUENCE [LARGE SCALE GENOMIC DNA]</scope>
</reference>
<sequence length="192" mass="23211">MNKAVFMNKKLIHNNREITYRLNKSRRAKRLTLSVRCNSEVVLTLPYRFTENLAENFLKEKFDWILKQLQHYKKDNRLEIGSGLFGYRKHKELARAIIHNKLTVFNNYYNFIYKRVAVKNQKRCWGSCSNDKNLNFNYRLALLPEPLCDYVIVHELCHLRELNHGKNFWAEVARTIPDYQLRKKELRKYTIK</sequence>
<name>A0A0G0Q0I9_9BACT</name>
<gene>
    <name evidence="2" type="ORF">UT64_C0002G0003</name>
</gene>
<dbReference type="InterPro" id="IPR002725">
    <property type="entry name" value="YgjP-like_metallopeptidase"/>
</dbReference>
<dbReference type="Proteomes" id="UP000034137">
    <property type="component" value="Unassembled WGS sequence"/>
</dbReference>
<evidence type="ECO:0000313" key="2">
    <source>
        <dbReference type="EMBL" id="KKR33864.1"/>
    </source>
</evidence>
<dbReference type="Gene3D" id="3.30.2010.10">
    <property type="entry name" value="Metalloproteases ('zincins'), catalytic domain"/>
    <property type="match status" value="1"/>
</dbReference>
<dbReference type="PANTHER" id="PTHR30399">
    <property type="entry name" value="UNCHARACTERIZED PROTEIN YGJP"/>
    <property type="match status" value="1"/>
</dbReference>
<comment type="caution">
    <text evidence="2">The sequence shown here is derived from an EMBL/GenBank/DDBJ whole genome shotgun (WGS) entry which is preliminary data.</text>
</comment>
<protein>
    <recommendedName>
        <fullName evidence="1">YgjP-like metallopeptidase domain-containing protein</fullName>
    </recommendedName>
</protein>
<dbReference type="InterPro" id="IPR053136">
    <property type="entry name" value="UTP_pyrophosphatase-like"/>
</dbReference>
<evidence type="ECO:0000259" key="1">
    <source>
        <dbReference type="Pfam" id="PF01863"/>
    </source>
</evidence>
<accession>A0A0G0Q0I9</accession>
<proteinExistence type="predicted"/>